<comment type="cofactor">
    <cofactor evidence="1">
        <name>FAD</name>
        <dbReference type="ChEBI" id="CHEBI:57692"/>
    </cofactor>
</comment>
<dbReference type="PANTHER" id="PTHR43004">
    <property type="entry name" value="TRK SYSTEM POTASSIUM UPTAKE PROTEIN"/>
    <property type="match status" value="1"/>
</dbReference>
<dbReference type="PRINTS" id="PR00420">
    <property type="entry name" value="RNGMNOXGNASE"/>
</dbReference>
<evidence type="ECO:0000313" key="6">
    <source>
        <dbReference type="Proteomes" id="UP001294412"/>
    </source>
</evidence>
<keyword evidence="5" id="KW-0560">Oxidoreductase</keyword>
<keyword evidence="6" id="KW-1185">Reference proteome</keyword>
<dbReference type="SUPFAM" id="SSF51905">
    <property type="entry name" value="FAD/NAD(P)-binding domain"/>
    <property type="match status" value="1"/>
</dbReference>
<proteinExistence type="predicted"/>
<accession>A0ABU5HXN6</accession>
<dbReference type="GO" id="GO:0004497">
    <property type="term" value="F:monooxygenase activity"/>
    <property type="evidence" value="ECO:0007669"/>
    <property type="project" value="UniProtKB-KW"/>
</dbReference>
<dbReference type="Gene3D" id="3.50.50.60">
    <property type="entry name" value="FAD/NAD(P)-binding domain"/>
    <property type="match status" value="2"/>
</dbReference>
<evidence type="ECO:0000256" key="2">
    <source>
        <dbReference type="ARBA" id="ARBA00022630"/>
    </source>
</evidence>
<evidence type="ECO:0000313" key="5">
    <source>
        <dbReference type="EMBL" id="MDY8107896.1"/>
    </source>
</evidence>
<dbReference type="RefSeq" id="WP_322185331.1">
    <property type="nucleotide sequence ID" value="NZ_JAXLPB010000001.1"/>
</dbReference>
<dbReference type="InterPro" id="IPR036188">
    <property type="entry name" value="FAD/NAD-bd_sf"/>
</dbReference>
<dbReference type="Pfam" id="PF01494">
    <property type="entry name" value="FAD_binding_3"/>
    <property type="match status" value="2"/>
</dbReference>
<dbReference type="EMBL" id="JAXLPB010000001">
    <property type="protein sequence ID" value="MDY8107896.1"/>
    <property type="molecule type" value="Genomic_DNA"/>
</dbReference>
<sequence length="370" mass="39144">MRSGGASRSPLVIAGAGPVGLALAVEAVRRGLAVRICDQKSGPTPADQSRALGILPTTLAVLEASGVAGRLLAEGQPIHRVAIAWNGRPAATIRLDAAETPTPFILSLAQARTERALIDWLGAHGVPVEWGIALTDLAHTQRPTATLSTGETIEALAIAGCDGMHSTVRRSLDIPFVGDDHPARFALADIVCGQEIDAECAKVLLSQDQATAAFLPFGPHGGRLIGVCETPDALVARWPDIASVGWTSRFAVAFRHAERMSRGQIYLCGDAAHVHSPVGGRGMNLGVWDAAWLAFLLAEGRQSEYESRRVPVVKAVLDETRAMTDFITAPPAWAGAAVRFALPAALRVPGVARRAANRLLALHLKQPEWL</sequence>
<keyword evidence="5" id="KW-0503">Monooxygenase</keyword>
<evidence type="ECO:0000256" key="3">
    <source>
        <dbReference type="ARBA" id="ARBA00022827"/>
    </source>
</evidence>
<dbReference type="Proteomes" id="UP001294412">
    <property type="component" value="Unassembled WGS sequence"/>
</dbReference>
<protein>
    <submittedName>
        <fullName evidence="5">FAD-dependent monooxygenase</fullName>
    </submittedName>
</protein>
<organism evidence="5 6">
    <name type="scientific">Fulvimarina uroteuthidis</name>
    <dbReference type="NCBI Taxonomy" id="3098149"/>
    <lineage>
        <taxon>Bacteria</taxon>
        <taxon>Pseudomonadati</taxon>
        <taxon>Pseudomonadota</taxon>
        <taxon>Alphaproteobacteria</taxon>
        <taxon>Hyphomicrobiales</taxon>
        <taxon>Aurantimonadaceae</taxon>
        <taxon>Fulvimarina</taxon>
    </lineage>
</organism>
<dbReference type="InterPro" id="IPR050641">
    <property type="entry name" value="RIFMO-like"/>
</dbReference>
<feature type="domain" description="FAD-binding" evidence="4">
    <location>
        <begin position="243"/>
        <end position="319"/>
    </location>
</feature>
<dbReference type="InterPro" id="IPR002938">
    <property type="entry name" value="FAD-bd"/>
</dbReference>
<reference evidence="5 6" key="1">
    <citation type="submission" date="2023-12" db="EMBL/GenBank/DDBJ databases">
        <title>Description of Novel Strain Fulvimarina sp. 2208YS6-2-32 isolated from Uroteuthis (Photololigo) edulis.</title>
        <authorList>
            <person name="Park J.-S."/>
        </authorList>
    </citation>
    <scope>NUCLEOTIDE SEQUENCE [LARGE SCALE GENOMIC DNA]</scope>
    <source>
        <strain evidence="5 6">2208YS6-2-32</strain>
    </source>
</reference>
<dbReference type="PANTHER" id="PTHR43004:SF19">
    <property type="entry name" value="BINDING MONOOXYGENASE, PUTATIVE (JCVI)-RELATED"/>
    <property type="match status" value="1"/>
</dbReference>
<keyword evidence="3" id="KW-0274">FAD</keyword>
<comment type="caution">
    <text evidence="5">The sequence shown here is derived from an EMBL/GenBank/DDBJ whole genome shotgun (WGS) entry which is preliminary data.</text>
</comment>
<name>A0ABU5HXN6_9HYPH</name>
<feature type="domain" description="FAD-binding" evidence="4">
    <location>
        <begin position="11"/>
        <end position="219"/>
    </location>
</feature>
<evidence type="ECO:0000256" key="1">
    <source>
        <dbReference type="ARBA" id="ARBA00001974"/>
    </source>
</evidence>
<gene>
    <name evidence="5" type="ORF">U0C82_01870</name>
</gene>
<evidence type="ECO:0000259" key="4">
    <source>
        <dbReference type="Pfam" id="PF01494"/>
    </source>
</evidence>
<keyword evidence="2" id="KW-0285">Flavoprotein</keyword>